<gene>
    <name evidence="1" type="ORF">P9H32_00530</name>
</gene>
<accession>A0ABU5MSI9</accession>
<protein>
    <submittedName>
        <fullName evidence="1">GxxExxY protein</fullName>
    </submittedName>
</protein>
<dbReference type="NCBIfam" id="TIGR04256">
    <property type="entry name" value="GxxExxY"/>
    <property type="match status" value="1"/>
</dbReference>
<evidence type="ECO:0000313" key="1">
    <source>
        <dbReference type="EMBL" id="MDZ8117097.1"/>
    </source>
</evidence>
<keyword evidence="2" id="KW-1185">Reference proteome</keyword>
<evidence type="ECO:0000313" key="2">
    <source>
        <dbReference type="Proteomes" id="UP001290861"/>
    </source>
</evidence>
<organism evidence="1 2">
    <name type="scientific">Pontiella agarivorans</name>
    <dbReference type="NCBI Taxonomy" id="3038953"/>
    <lineage>
        <taxon>Bacteria</taxon>
        <taxon>Pseudomonadati</taxon>
        <taxon>Kiritimatiellota</taxon>
        <taxon>Kiritimatiellia</taxon>
        <taxon>Kiritimatiellales</taxon>
        <taxon>Pontiellaceae</taxon>
        <taxon>Pontiella</taxon>
    </lineage>
</organism>
<sequence>MSDDQTQAIIGAAMKVHRELGCGFLENVYQHALAVELSKQGISFEKEVELPVYYSGVKLG</sequence>
<dbReference type="Proteomes" id="UP001290861">
    <property type="component" value="Unassembled WGS sequence"/>
</dbReference>
<name>A0ABU5MSI9_9BACT</name>
<dbReference type="EMBL" id="JARVCO010000002">
    <property type="protein sequence ID" value="MDZ8117097.1"/>
    <property type="molecule type" value="Genomic_DNA"/>
</dbReference>
<reference evidence="1 2" key="1">
    <citation type="journal article" date="2024" name="Appl. Environ. Microbiol.">
        <title>Pontiella agarivorans sp. nov., a novel marine anaerobic bacterium capable of degrading macroalgal polysaccharides and fixing nitrogen.</title>
        <authorList>
            <person name="Liu N."/>
            <person name="Kivenson V."/>
            <person name="Peng X."/>
            <person name="Cui Z."/>
            <person name="Lankiewicz T.S."/>
            <person name="Gosselin K.M."/>
            <person name="English C.J."/>
            <person name="Blair E.M."/>
            <person name="O'Malley M.A."/>
            <person name="Valentine D.L."/>
        </authorList>
    </citation>
    <scope>NUCLEOTIDE SEQUENCE [LARGE SCALE GENOMIC DNA]</scope>
    <source>
        <strain evidence="1 2">NLcol2</strain>
    </source>
</reference>
<dbReference type="InterPro" id="IPR026350">
    <property type="entry name" value="GxxExxY"/>
</dbReference>
<proteinExistence type="predicted"/>
<dbReference type="Pfam" id="PF13366">
    <property type="entry name" value="PDDEXK_3"/>
    <property type="match status" value="1"/>
</dbReference>
<dbReference type="RefSeq" id="WP_322606902.1">
    <property type="nucleotide sequence ID" value="NZ_JARVCO010000002.1"/>
</dbReference>
<comment type="caution">
    <text evidence="1">The sequence shown here is derived from an EMBL/GenBank/DDBJ whole genome shotgun (WGS) entry which is preliminary data.</text>
</comment>